<feature type="transmembrane region" description="Helical" evidence="1">
    <location>
        <begin position="147"/>
        <end position="171"/>
    </location>
</feature>
<accession>A0A0K8J442</accession>
<feature type="transmembrane region" description="Helical" evidence="1">
    <location>
        <begin position="64"/>
        <end position="85"/>
    </location>
</feature>
<keyword evidence="1" id="KW-0812">Transmembrane</keyword>
<proteinExistence type="predicted"/>
<dbReference type="KEGG" id="hsd:SD1D_0878"/>
<dbReference type="OrthoDB" id="1069985at2"/>
<reference evidence="3" key="1">
    <citation type="submission" date="2015-09" db="EMBL/GenBank/DDBJ databases">
        <authorList>
            <person name="Wibberg D."/>
        </authorList>
    </citation>
    <scope>NUCLEOTIDE SEQUENCE [LARGE SCALE GENOMIC DNA]</scope>
    <source>
        <strain evidence="3">SD1D</strain>
    </source>
</reference>
<keyword evidence="1" id="KW-0472">Membrane</keyword>
<keyword evidence="1" id="KW-1133">Transmembrane helix</keyword>
<evidence type="ECO:0000313" key="3">
    <source>
        <dbReference type="Proteomes" id="UP000196053"/>
    </source>
</evidence>
<dbReference type="EMBL" id="LN879430">
    <property type="protein sequence ID" value="CUH92426.1"/>
    <property type="molecule type" value="Genomic_DNA"/>
</dbReference>
<evidence type="ECO:0008006" key="4">
    <source>
        <dbReference type="Google" id="ProtNLM"/>
    </source>
</evidence>
<sequence length="415" mass="47970">MVTSEQKKVYKSILKEKKAILNSATRKSKLTYFVTLLSGAVLGISLVIIGFILEENKIIRHGYFKYYTLLGFALLYLFFFLHIIIHEAGHLVFGLISGYRFLSFRIFSIIFVKVDGHIVRKRYSLRGTAGQCLMYPPKREYDGSFPFILYNLGGSIANLIFSVVFIIPIIITDNAIARTIYIAFSMAGILTAATNLLPMNLGVQNDGMNLRRLLKDKYSQECFYLQLKINADLSDGKSITDYSLDTFSIPEEADEKDLIVASNYFYSYYWLLAKQYYESAYRYLLDMSERLSRFPVAAVNMIYAEQLFFAVLKRKPVEEIAALYSMVRFLFAGGKDNVAIRRIHYIYEALLSEDEKQDIMTLIGRKGLMRWKQTDREKLYGDFVETVRNHPVLGEAEMHMSIVNYCMENYIKKSY</sequence>
<protein>
    <recommendedName>
        <fullName evidence="4">M50 family metallopeptidase</fullName>
    </recommendedName>
</protein>
<evidence type="ECO:0000256" key="1">
    <source>
        <dbReference type="SAM" id="Phobius"/>
    </source>
</evidence>
<dbReference type="AlphaFoldDB" id="A0A0K8J442"/>
<feature type="transmembrane region" description="Helical" evidence="1">
    <location>
        <begin position="91"/>
        <end position="112"/>
    </location>
</feature>
<feature type="transmembrane region" description="Helical" evidence="1">
    <location>
        <begin position="30"/>
        <end position="52"/>
    </location>
</feature>
<dbReference type="RefSeq" id="WP_058257793.1">
    <property type="nucleotide sequence ID" value="NZ_DUPS01000036.1"/>
</dbReference>
<name>A0A0K8J442_9FIRM</name>
<gene>
    <name evidence="2" type="ORF">SD1D_0878</name>
</gene>
<organism evidence="2 3">
    <name type="scientific">Herbinix luporum</name>
    <dbReference type="NCBI Taxonomy" id="1679721"/>
    <lineage>
        <taxon>Bacteria</taxon>
        <taxon>Bacillati</taxon>
        <taxon>Bacillota</taxon>
        <taxon>Clostridia</taxon>
        <taxon>Lachnospirales</taxon>
        <taxon>Lachnospiraceae</taxon>
        <taxon>Herbinix</taxon>
    </lineage>
</organism>
<feature type="transmembrane region" description="Helical" evidence="1">
    <location>
        <begin position="183"/>
        <end position="203"/>
    </location>
</feature>
<keyword evidence="3" id="KW-1185">Reference proteome</keyword>
<dbReference type="Proteomes" id="UP000196053">
    <property type="component" value="Chromosome I"/>
</dbReference>
<evidence type="ECO:0000313" key="2">
    <source>
        <dbReference type="EMBL" id="CUH92426.1"/>
    </source>
</evidence>